<dbReference type="Proteomes" id="UP000235388">
    <property type="component" value="Unassembled WGS sequence"/>
</dbReference>
<feature type="region of interest" description="Disordered" evidence="1">
    <location>
        <begin position="1"/>
        <end position="71"/>
    </location>
</feature>
<protein>
    <submittedName>
        <fullName evidence="2">Uncharacterized protein</fullName>
    </submittedName>
</protein>
<feature type="compositionally biased region" description="Low complexity" evidence="1">
    <location>
        <begin position="24"/>
        <end position="38"/>
    </location>
</feature>
<reference evidence="4 5" key="1">
    <citation type="submission" date="2017-11" db="EMBL/GenBank/DDBJ databases">
        <title>De novo assembly and phasing of dikaryotic genomes from two isolates of Puccinia coronata f. sp. avenae, the causal agent of oat crown rust.</title>
        <authorList>
            <person name="Miller M.E."/>
            <person name="Zhang Y."/>
            <person name="Omidvar V."/>
            <person name="Sperschneider J."/>
            <person name="Schwessinger B."/>
            <person name="Raley C."/>
            <person name="Palmer J.M."/>
            <person name="Garnica D."/>
            <person name="Upadhyaya N."/>
            <person name="Rathjen J."/>
            <person name="Taylor J.M."/>
            <person name="Park R.F."/>
            <person name="Dodds P.N."/>
            <person name="Hirsch C.D."/>
            <person name="Kianian S.F."/>
            <person name="Figueroa M."/>
        </authorList>
    </citation>
    <scope>NUCLEOTIDE SEQUENCE [LARGE SCALE GENOMIC DNA]</scope>
    <source>
        <strain evidence="3">12NC29</strain>
        <strain evidence="2">12SD80</strain>
    </source>
</reference>
<dbReference type="EMBL" id="PGCJ01000035">
    <property type="protein sequence ID" value="PLW55229.1"/>
    <property type="molecule type" value="Genomic_DNA"/>
</dbReference>
<organism evidence="2 5">
    <name type="scientific">Puccinia coronata f. sp. avenae</name>
    <dbReference type="NCBI Taxonomy" id="200324"/>
    <lineage>
        <taxon>Eukaryota</taxon>
        <taxon>Fungi</taxon>
        <taxon>Dikarya</taxon>
        <taxon>Basidiomycota</taxon>
        <taxon>Pucciniomycotina</taxon>
        <taxon>Pucciniomycetes</taxon>
        <taxon>Pucciniales</taxon>
        <taxon>Pucciniaceae</taxon>
        <taxon>Puccinia</taxon>
    </lineage>
</organism>
<accession>A0A2N5SQF6</accession>
<dbReference type="Proteomes" id="UP000235392">
    <property type="component" value="Unassembled WGS sequence"/>
</dbReference>
<dbReference type="EMBL" id="PGCI01000796">
    <property type="protein sequence ID" value="PLW15485.1"/>
    <property type="molecule type" value="Genomic_DNA"/>
</dbReference>
<sequence length="142" mass="15237">MPGTADNPPPPGHTVPPHSLAPLSTSGSGTNTTSSESTQHPGSSMEFDTATPTGNNCGGGHLFPPRHNLPPENVEYAENPCNCNAINKEASTRFARDEDKLQVDGANFHSWLNEITKFAILSLDNPEFYNRPQPDSPKEVVA</sequence>
<proteinExistence type="predicted"/>
<evidence type="ECO:0000313" key="5">
    <source>
        <dbReference type="Proteomes" id="UP000235392"/>
    </source>
</evidence>
<evidence type="ECO:0000313" key="4">
    <source>
        <dbReference type="Proteomes" id="UP000235388"/>
    </source>
</evidence>
<comment type="caution">
    <text evidence="2">The sequence shown here is derived from an EMBL/GenBank/DDBJ whole genome shotgun (WGS) entry which is preliminary data.</text>
</comment>
<evidence type="ECO:0000256" key="1">
    <source>
        <dbReference type="SAM" id="MobiDB-lite"/>
    </source>
</evidence>
<evidence type="ECO:0000313" key="2">
    <source>
        <dbReference type="EMBL" id="PLW15485.1"/>
    </source>
</evidence>
<gene>
    <name evidence="3" type="ORF">PCANC_03241</name>
    <name evidence="2" type="ORF">PCASD_18966</name>
</gene>
<keyword evidence="4" id="KW-1185">Reference proteome</keyword>
<dbReference type="AlphaFoldDB" id="A0A2N5SQF6"/>
<evidence type="ECO:0000313" key="3">
    <source>
        <dbReference type="EMBL" id="PLW55229.1"/>
    </source>
</evidence>
<name>A0A2N5SQF6_9BASI</name>